<feature type="domain" description="SRP54-type proteins GTP-binding" evidence="3">
    <location>
        <begin position="27"/>
        <end position="66"/>
    </location>
</feature>
<dbReference type="PANTHER" id="PTHR10285">
    <property type="entry name" value="URIDINE KINASE"/>
    <property type="match status" value="1"/>
</dbReference>
<evidence type="ECO:0000313" key="4">
    <source>
        <dbReference type="EMBL" id="GMM50296.1"/>
    </source>
</evidence>
<reference evidence="4 5" key="1">
    <citation type="journal article" date="2023" name="Elife">
        <title>Identification of key yeast species and microbe-microbe interactions impacting larval growth of Drosophila in the wild.</title>
        <authorList>
            <person name="Mure A."/>
            <person name="Sugiura Y."/>
            <person name="Maeda R."/>
            <person name="Honda K."/>
            <person name="Sakurai N."/>
            <person name="Takahashi Y."/>
            <person name="Watada M."/>
            <person name="Katoh T."/>
            <person name="Gotoh A."/>
            <person name="Gotoh Y."/>
            <person name="Taniguchi I."/>
            <person name="Nakamura K."/>
            <person name="Hayashi T."/>
            <person name="Katayama T."/>
            <person name="Uemura T."/>
            <person name="Hattori Y."/>
        </authorList>
    </citation>
    <scope>NUCLEOTIDE SEQUENCE [LARGE SCALE GENOMIC DNA]</scope>
    <source>
        <strain evidence="4 5">SB-73</strain>
    </source>
</reference>
<dbReference type="InterPro" id="IPR027417">
    <property type="entry name" value="P-loop_NTPase"/>
</dbReference>
<evidence type="ECO:0000259" key="3">
    <source>
        <dbReference type="Pfam" id="PF00448"/>
    </source>
</evidence>
<name>A0AAV5RFD4_STABA</name>
<accession>A0AAV5RFD4</accession>
<gene>
    <name evidence="4" type="ORF">DASB73_012540</name>
</gene>
<dbReference type="Gene3D" id="3.40.50.300">
    <property type="entry name" value="P-loop containing nucleotide triphosphate hydrolases"/>
    <property type="match status" value="2"/>
</dbReference>
<keyword evidence="5" id="KW-1185">Reference proteome</keyword>
<dbReference type="AlphaFoldDB" id="A0AAV5RFD4"/>
<evidence type="ECO:0000256" key="2">
    <source>
        <dbReference type="ARBA" id="ARBA00023134"/>
    </source>
</evidence>
<sequence>MSLQAESVSELVSRAESITSKVKGRVLIVINGVPGAGKTTIVNKVASALNAKGIKTKVVGMDGFHYPMKQLISMIGDDAYKFRGAPYTFDAAKVVEMARLLKCSDEDIPYPTFSHAIKDPVLDGLVQKDTRLILFEGNYLLLNDEPWDQIRTYADDTWGVMLNPNIVRKRIAQRHLDSGLVTTFEEGLAKADSNDLVNGKYIIEHSIPANIVYENT</sequence>
<dbReference type="EMBL" id="BTGC01000003">
    <property type="protein sequence ID" value="GMM50296.1"/>
    <property type="molecule type" value="Genomic_DNA"/>
</dbReference>
<evidence type="ECO:0000256" key="1">
    <source>
        <dbReference type="ARBA" id="ARBA00022741"/>
    </source>
</evidence>
<evidence type="ECO:0000313" key="5">
    <source>
        <dbReference type="Proteomes" id="UP001362899"/>
    </source>
</evidence>
<keyword evidence="1" id="KW-0547">Nucleotide-binding</keyword>
<dbReference type="GO" id="GO:0005525">
    <property type="term" value="F:GTP binding"/>
    <property type="evidence" value="ECO:0007669"/>
    <property type="project" value="UniProtKB-KW"/>
</dbReference>
<proteinExistence type="predicted"/>
<dbReference type="Pfam" id="PF00448">
    <property type="entry name" value="SRP54"/>
    <property type="match status" value="1"/>
</dbReference>
<keyword evidence="2" id="KW-0342">GTP-binding</keyword>
<dbReference type="InterPro" id="IPR000897">
    <property type="entry name" value="SRP54_GTPase_dom"/>
</dbReference>
<dbReference type="GO" id="GO:0006614">
    <property type="term" value="P:SRP-dependent cotranslational protein targeting to membrane"/>
    <property type="evidence" value="ECO:0007669"/>
    <property type="project" value="InterPro"/>
</dbReference>
<organism evidence="4 5">
    <name type="scientific">Starmerella bacillaris</name>
    <name type="common">Yeast</name>
    <name type="synonym">Candida zemplinina</name>
    <dbReference type="NCBI Taxonomy" id="1247836"/>
    <lineage>
        <taxon>Eukaryota</taxon>
        <taxon>Fungi</taxon>
        <taxon>Dikarya</taxon>
        <taxon>Ascomycota</taxon>
        <taxon>Saccharomycotina</taxon>
        <taxon>Dipodascomycetes</taxon>
        <taxon>Dipodascales</taxon>
        <taxon>Trichomonascaceae</taxon>
        <taxon>Starmerella</taxon>
    </lineage>
</organism>
<dbReference type="Proteomes" id="UP001362899">
    <property type="component" value="Unassembled WGS sequence"/>
</dbReference>
<dbReference type="SUPFAM" id="SSF52540">
    <property type="entry name" value="P-loop containing nucleoside triphosphate hydrolases"/>
    <property type="match status" value="1"/>
</dbReference>
<protein>
    <submittedName>
        <fullName evidence="4">Yfh7 protein</fullName>
    </submittedName>
</protein>
<comment type="caution">
    <text evidence="4">The sequence shown here is derived from an EMBL/GenBank/DDBJ whole genome shotgun (WGS) entry which is preliminary data.</text>
</comment>